<feature type="region of interest" description="Disordered" evidence="1">
    <location>
        <begin position="306"/>
        <end position="350"/>
    </location>
</feature>
<sequence length="390" mass="42808">MAQPHFKRTHDVQSYAKFYEENERRQMEREEKKRQHKREEQRKQQQTSTFKSTALATSLERDTSPPIVTENQTSSHTSDGPADFPLSIDEPDSNLTGALATAESYDGHAMGDLAHTTRPFASIPDIDGFIAETAKYTTPDGIKSSKHWSPCASILPQPPTGLTSQQVTMASSQNKQSLALGPIRSSTGQLRPAGCVPNDLNECITQDVERSENGDTRESSDDDGSANDDNGSSDDDDTDRESFSPDGMARGPQSTDRHWLRTFSTSNSAAPDPAKSPLYTPSPVLNFTSDDVTASLNLAEECQPDIFALPTPSSDHASVSQQGGDSVTSRRKRGYEASEDGDCNKDSYNEDFARNTFSSLGREARQEERLSPVRKTHPALLKIEAMVSRL</sequence>
<feature type="compositionally biased region" description="Polar residues" evidence="1">
    <location>
        <begin position="69"/>
        <end position="78"/>
    </location>
</feature>
<reference evidence="2 3" key="1">
    <citation type="submission" date="2014-02" db="EMBL/GenBank/DDBJ databases">
        <title>The genome sequence of Colletotrichum nymphaeae SA-01.</title>
        <authorList>
            <person name="Baroncelli R."/>
            <person name="Thon M.R."/>
        </authorList>
    </citation>
    <scope>NUCLEOTIDE SEQUENCE [LARGE SCALE GENOMIC DNA]</scope>
    <source>
        <strain evidence="2 3">SA-01</strain>
    </source>
</reference>
<evidence type="ECO:0000313" key="2">
    <source>
        <dbReference type="EMBL" id="KXH64184.1"/>
    </source>
</evidence>
<name>A0A135UUV7_9PEZI</name>
<feature type="compositionally biased region" description="Polar residues" evidence="1">
    <location>
        <begin position="160"/>
        <end position="177"/>
    </location>
</feature>
<dbReference type="Proteomes" id="UP000070054">
    <property type="component" value="Unassembled WGS sequence"/>
</dbReference>
<feature type="compositionally biased region" description="Polar residues" evidence="1">
    <location>
        <begin position="47"/>
        <end position="56"/>
    </location>
</feature>
<gene>
    <name evidence="2" type="ORF">CNYM01_13984</name>
</gene>
<dbReference type="EMBL" id="JEMN01000120">
    <property type="protein sequence ID" value="KXH64184.1"/>
    <property type="molecule type" value="Genomic_DNA"/>
</dbReference>
<feature type="compositionally biased region" description="Basic and acidic residues" evidence="1">
    <location>
        <begin position="207"/>
        <end position="219"/>
    </location>
</feature>
<protein>
    <submittedName>
        <fullName evidence="2">Uncharacterized protein</fullName>
    </submittedName>
</protein>
<feature type="compositionally biased region" description="Basic and acidic residues" evidence="1">
    <location>
        <begin position="18"/>
        <end position="43"/>
    </location>
</feature>
<feature type="compositionally biased region" description="Polar residues" evidence="1">
    <location>
        <begin position="311"/>
        <end position="327"/>
    </location>
</feature>
<proteinExistence type="predicted"/>
<organism evidence="2 3">
    <name type="scientific">Colletotrichum nymphaeae SA-01</name>
    <dbReference type="NCBI Taxonomy" id="1460502"/>
    <lineage>
        <taxon>Eukaryota</taxon>
        <taxon>Fungi</taxon>
        <taxon>Dikarya</taxon>
        <taxon>Ascomycota</taxon>
        <taxon>Pezizomycotina</taxon>
        <taxon>Sordariomycetes</taxon>
        <taxon>Hypocreomycetidae</taxon>
        <taxon>Glomerellales</taxon>
        <taxon>Glomerellaceae</taxon>
        <taxon>Colletotrichum</taxon>
        <taxon>Colletotrichum acutatum species complex</taxon>
    </lineage>
</organism>
<accession>A0A135UUV7</accession>
<evidence type="ECO:0000313" key="3">
    <source>
        <dbReference type="Proteomes" id="UP000070054"/>
    </source>
</evidence>
<comment type="caution">
    <text evidence="2">The sequence shown here is derived from an EMBL/GenBank/DDBJ whole genome shotgun (WGS) entry which is preliminary data.</text>
</comment>
<feature type="region of interest" description="Disordered" evidence="1">
    <location>
        <begin position="1"/>
        <end position="97"/>
    </location>
</feature>
<feature type="compositionally biased region" description="Acidic residues" evidence="1">
    <location>
        <begin position="220"/>
        <end position="239"/>
    </location>
</feature>
<feature type="region of interest" description="Disordered" evidence="1">
    <location>
        <begin position="139"/>
        <end position="288"/>
    </location>
</feature>
<dbReference type="AlphaFoldDB" id="A0A135UUV7"/>
<keyword evidence="3" id="KW-1185">Reference proteome</keyword>
<evidence type="ECO:0000256" key="1">
    <source>
        <dbReference type="SAM" id="MobiDB-lite"/>
    </source>
</evidence>